<dbReference type="InterPro" id="IPR022357">
    <property type="entry name" value="MIP_CS"/>
</dbReference>
<name>A0ABW5UXL1_9MICO</name>
<dbReference type="Gene3D" id="1.20.1080.10">
    <property type="entry name" value="Glycerol uptake facilitator protein"/>
    <property type="match status" value="1"/>
</dbReference>
<accession>A0ABW5UXL1</accession>
<feature type="transmembrane region" description="Helical" evidence="7">
    <location>
        <begin position="96"/>
        <end position="117"/>
    </location>
</feature>
<evidence type="ECO:0000256" key="2">
    <source>
        <dbReference type="ARBA" id="ARBA00022448"/>
    </source>
</evidence>
<feature type="transmembrane region" description="Helical" evidence="7">
    <location>
        <begin position="6"/>
        <end position="31"/>
    </location>
</feature>
<dbReference type="Proteomes" id="UP001597492">
    <property type="component" value="Unassembled WGS sequence"/>
</dbReference>
<feature type="transmembrane region" description="Helical" evidence="7">
    <location>
        <begin position="43"/>
        <end position="66"/>
    </location>
</feature>
<evidence type="ECO:0000313" key="9">
    <source>
        <dbReference type="Proteomes" id="UP001597492"/>
    </source>
</evidence>
<keyword evidence="4 7" id="KW-1133">Transmembrane helix</keyword>
<dbReference type="InterPro" id="IPR034294">
    <property type="entry name" value="Aquaporin_transptr"/>
</dbReference>
<dbReference type="EMBL" id="JBHUNE010000003">
    <property type="protein sequence ID" value="MFD2757723.1"/>
    <property type="molecule type" value="Genomic_DNA"/>
</dbReference>
<comment type="similarity">
    <text evidence="6">Belongs to the MIP/aquaporin (TC 1.A.8) family.</text>
</comment>
<dbReference type="PROSITE" id="PS00221">
    <property type="entry name" value="MIP"/>
    <property type="match status" value="1"/>
</dbReference>
<feature type="transmembrane region" description="Helical" evidence="7">
    <location>
        <begin position="215"/>
        <end position="233"/>
    </location>
</feature>
<dbReference type="Pfam" id="PF00230">
    <property type="entry name" value="MIP"/>
    <property type="match status" value="1"/>
</dbReference>
<evidence type="ECO:0000256" key="1">
    <source>
        <dbReference type="ARBA" id="ARBA00004141"/>
    </source>
</evidence>
<dbReference type="SUPFAM" id="SSF81338">
    <property type="entry name" value="Aquaporin-like"/>
    <property type="match status" value="1"/>
</dbReference>
<evidence type="ECO:0000256" key="4">
    <source>
        <dbReference type="ARBA" id="ARBA00022989"/>
    </source>
</evidence>
<evidence type="ECO:0000313" key="8">
    <source>
        <dbReference type="EMBL" id="MFD2757723.1"/>
    </source>
</evidence>
<feature type="transmembrane region" description="Helical" evidence="7">
    <location>
        <begin position="72"/>
        <end position="89"/>
    </location>
</feature>
<feature type="transmembrane region" description="Helical" evidence="7">
    <location>
        <begin position="137"/>
        <end position="163"/>
    </location>
</feature>
<keyword evidence="9" id="KW-1185">Reference proteome</keyword>
<feature type="transmembrane region" description="Helical" evidence="7">
    <location>
        <begin position="175"/>
        <end position="195"/>
    </location>
</feature>
<dbReference type="PANTHER" id="PTHR45724">
    <property type="entry name" value="AQUAPORIN NIP2-1"/>
    <property type="match status" value="1"/>
</dbReference>
<dbReference type="PRINTS" id="PR00783">
    <property type="entry name" value="MINTRINSICP"/>
</dbReference>
<dbReference type="InterPro" id="IPR000425">
    <property type="entry name" value="MIP"/>
</dbReference>
<dbReference type="RefSeq" id="WP_019618286.1">
    <property type="nucleotide sequence ID" value="NZ_JBHUNE010000003.1"/>
</dbReference>
<dbReference type="InterPro" id="IPR023271">
    <property type="entry name" value="Aquaporin-like"/>
</dbReference>
<organism evidence="8 9">
    <name type="scientific">Gulosibacter faecalis</name>
    <dbReference type="NCBI Taxonomy" id="272240"/>
    <lineage>
        <taxon>Bacteria</taxon>
        <taxon>Bacillati</taxon>
        <taxon>Actinomycetota</taxon>
        <taxon>Actinomycetes</taxon>
        <taxon>Micrococcales</taxon>
        <taxon>Microbacteriaceae</taxon>
        <taxon>Gulosibacter</taxon>
    </lineage>
</organism>
<keyword evidence="2 6" id="KW-0813">Transport</keyword>
<comment type="caution">
    <text evidence="8">The sequence shown here is derived from an EMBL/GenBank/DDBJ whole genome shotgun (WGS) entry which is preliminary data.</text>
</comment>
<evidence type="ECO:0000256" key="5">
    <source>
        <dbReference type="ARBA" id="ARBA00023136"/>
    </source>
</evidence>
<protein>
    <submittedName>
        <fullName evidence="8">Aquaporin</fullName>
    </submittedName>
</protein>
<reference evidence="9" key="1">
    <citation type="journal article" date="2019" name="Int. J. Syst. Evol. Microbiol.">
        <title>The Global Catalogue of Microorganisms (GCM) 10K type strain sequencing project: providing services to taxonomists for standard genome sequencing and annotation.</title>
        <authorList>
            <consortium name="The Broad Institute Genomics Platform"/>
            <consortium name="The Broad Institute Genome Sequencing Center for Infectious Disease"/>
            <person name="Wu L."/>
            <person name="Ma J."/>
        </authorList>
    </citation>
    <scope>NUCLEOTIDE SEQUENCE [LARGE SCALE GENOMIC DNA]</scope>
    <source>
        <strain evidence="9">TISTR 1514</strain>
    </source>
</reference>
<proteinExistence type="inferred from homology"/>
<evidence type="ECO:0000256" key="3">
    <source>
        <dbReference type="ARBA" id="ARBA00022692"/>
    </source>
</evidence>
<comment type="subcellular location">
    <subcellularLocation>
        <location evidence="1">Membrane</location>
        <topology evidence="1">Multi-pass membrane protein</topology>
    </subcellularLocation>
</comment>
<sequence length="255" mass="25229">MTPPTPVATLVAEAAGTFLLVLGVIGTALFAANFGASPEGTSLGVGFVGVALAVGLAVIAGAYAFGPISGGHFNPAVTVGLAAAGRFPWSGVVGYVAAQIVGGALATSVLVAIGFFGPEGWLAAAQQGGFASNGYDALSPGGFGLGAVIIVETVFTALFVYVILGVTHATRGTKFAGLALTLIHLATIPVSNTSVNPARSIATAVFGGAEPLAQLWVFLVFPTLGALIAGLTYRPLFDRARATVATAAPSVEATA</sequence>
<evidence type="ECO:0000256" key="7">
    <source>
        <dbReference type="SAM" id="Phobius"/>
    </source>
</evidence>
<dbReference type="PANTHER" id="PTHR45724:SF13">
    <property type="entry name" value="AQUAPORIN NIP1-1-RELATED"/>
    <property type="match status" value="1"/>
</dbReference>
<keyword evidence="3 6" id="KW-0812">Transmembrane</keyword>
<gene>
    <name evidence="8" type="ORF">ACFSW7_04935</name>
</gene>
<evidence type="ECO:0000256" key="6">
    <source>
        <dbReference type="RuleBase" id="RU000477"/>
    </source>
</evidence>
<keyword evidence="5 7" id="KW-0472">Membrane</keyword>